<evidence type="ECO:0000256" key="2">
    <source>
        <dbReference type="ARBA" id="ARBA00023140"/>
    </source>
</evidence>
<dbReference type="SUPFAM" id="SSF52096">
    <property type="entry name" value="ClpP/crotonase"/>
    <property type="match status" value="1"/>
</dbReference>
<name>A0A6J2JPC4_BOMMA</name>
<proteinExistence type="predicted"/>
<dbReference type="CTD" id="38100"/>
<dbReference type="Gene3D" id="1.10.12.10">
    <property type="entry name" value="Lyase 2-enoyl-coa Hydratase, Chain A, domain 2"/>
    <property type="match status" value="1"/>
</dbReference>
<dbReference type="KEGG" id="bman:114243725"/>
<reference evidence="5" key="1">
    <citation type="submission" date="2025-08" db="UniProtKB">
        <authorList>
            <consortium name="RefSeq"/>
        </authorList>
    </citation>
    <scope>IDENTIFICATION</scope>
    <source>
        <tissue evidence="5">Silk gland</tissue>
    </source>
</reference>
<evidence type="ECO:0000256" key="3">
    <source>
        <dbReference type="ARBA" id="ARBA00023235"/>
    </source>
</evidence>
<dbReference type="OrthoDB" id="409763at2759"/>
<dbReference type="InterPro" id="IPR051053">
    <property type="entry name" value="ECH/Chromodomain_protein"/>
</dbReference>
<dbReference type="PANTHER" id="PTHR43684:SF1">
    <property type="entry name" value="ENOYL-COA DELTA ISOMERASE 2"/>
    <property type="match status" value="1"/>
</dbReference>
<dbReference type="InterPro" id="IPR029045">
    <property type="entry name" value="ClpP/crotonase-like_dom_sf"/>
</dbReference>
<evidence type="ECO:0000256" key="1">
    <source>
        <dbReference type="ARBA" id="ARBA00004275"/>
    </source>
</evidence>
<dbReference type="AlphaFoldDB" id="A0A6J2JPC4"/>
<keyword evidence="2" id="KW-0576">Peroxisome</keyword>
<dbReference type="InterPro" id="IPR014748">
    <property type="entry name" value="Enoyl-CoA_hydra_C"/>
</dbReference>
<dbReference type="Gene3D" id="3.90.226.10">
    <property type="entry name" value="2-enoyl-CoA Hydratase, Chain A, domain 1"/>
    <property type="match status" value="1"/>
</dbReference>
<comment type="subcellular location">
    <subcellularLocation>
        <location evidence="1">Peroxisome</location>
    </subcellularLocation>
</comment>
<accession>A0A6J2JPC4</accession>
<dbReference type="InterPro" id="IPR001753">
    <property type="entry name" value="Enoyl-CoA_hydra/iso"/>
</dbReference>
<dbReference type="GO" id="GO:0005777">
    <property type="term" value="C:peroxisome"/>
    <property type="evidence" value="ECO:0007669"/>
    <property type="project" value="UniProtKB-SubCell"/>
</dbReference>
<gene>
    <name evidence="5" type="primary">LOC114243725</name>
</gene>
<sequence>MANSENITESYLGTIKIVKYNKPAKKNAIDVHMYVKVKEIFDSAAHDENISMIVLTGAGDYYSSGNDFTAALETPKYNISNILKEYITAFIKFPKILIAVVNGPAIGIAATTLALCDLVFASENSYFYTPFTKLGIVAEGCSTFTFPRLIGERKAAEMLLYNHKMSAKEALDCGFINYIYKTEELQSKVWDKIVEVSKTPQHSLTITKKLLRNSYHNDLLSANAKEIEELNKIWNKGNEYILEVFNKKSKL</sequence>
<dbReference type="Pfam" id="PF00378">
    <property type="entry name" value="ECH_1"/>
    <property type="match status" value="1"/>
</dbReference>
<keyword evidence="3 5" id="KW-0413">Isomerase</keyword>
<dbReference type="GeneID" id="114243725"/>
<evidence type="ECO:0000313" key="5">
    <source>
        <dbReference type="RefSeq" id="XP_028031123.1"/>
    </source>
</evidence>
<dbReference type="GO" id="GO:0004165">
    <property type="term" value="F:delta(3)-delta(2)-enoyl-CoA isomerase activity"/>
    <property type="evidence" value="ECO:0007669"/>
    <property type="project" value="UniProtKB-ARBA"/>
</dbReference>
<dbReference type="CDD" id="cd06558">
    <property type="entry name" value="crotonase-like"/>
    <property type="match status" value="1"/>
</dbReference>
<protein>
    <submittedName>
        <fullName evidence="5">Enoyl-CoA delta isomerase 2, mitochondrial</fullName>
    </submittedName>
</protein>
<organism evidence="4 5">
    <name type="scientific">Bombyx mandarina</name>
    <name type="common">Wild silk moth</name>
    <name type="synonym">Wild silkworm</name>
    <dbReference type="NCBI Taxonomy" id="7092"/>
    <lineage>
        <taxon>Eukaryota</taxon>
        <taxon>Metazoa</taxon>
        <taxon>Ecdysozoa</taxon>
        <taxon>Arthropoda</taxon>
        <taxon>Hexapoda</taxon>
        <taxon>Insecta</taxon>
        <taxon>Pterygota</taxon>
        <taxon>Neoptera</taxon>
        <taxon>Endopterygota</taxon>
        <taxon>Lepidoptera</taxon>
        <taxon>Glossata</taxon>
        <taxon>Ditrysia</taxon>
        <taxon>Bombycoidea</taxon>
        <taxon>Bombycidae</taxon>
        <taxon>Bombycinae</taxon>
        <taxon>Bombyx</taxon>
    </lineage>
</organism>
<evidence type="ECO:0000313" key="4">
    <source>
        <dbReference type="Proteomes" id="UP000504629"/>
    </source>
</evidence>
<keyword evidence="4" id="KW-1185">Reference proteome</keyword>
<dbReference type="RefSeq" id="XP_028031123.1">
    <property type="nucleotide sequence ID" value="XM_028175322.1"/>
</dbReference>
<dbReference type="Proteomes" id="UP000504629">
    <property type="component" value="Unplaced"/>
</dbReference>
<dbReference type="PANTHER" id="PTHR43684">
    <property type="match status" value="1"/>
</dbReference>